<dbReference type="EMBL" id="JBJUIK010000004">
    <property type="protein sequence ID" value="KAL3531232.1"/>
    <property type="molecule type" value="Genomic_DNA"/>
</dbReference>
<feature type="region of interest" description="Disordered" evidence="1">
    <location>
        <begin position="122"/>
        <end position="156"/>
    </location>
</feature>
<evidence type="ECO:0000313" key="2">
    <source>
        <dbReference type="EMBL" id="KAL3531232.1"/>
    </source>
</evidence>
<proteinExistence type="predicted"/>
<feature type="compositionally biased region" description="Basic and acidic residues" evidence="1">
    <location>
        <begin position="127"/>
        <end position="156"/>
    </location>
</feature>
<dbReference type="Pfam" id="PF05553">
    <property type="entry name" value="DUF761"/>
    <property type="match status" value="1"/>
</dbReference>
<gene>
    <name evidence="2" type="ORF">ACH5RR_010554</name>
</gene>
<name>A0ABD3AJ89_9GENT</name>
<dbReference type="InterPro" id="IPR008480">
    <property type="entry name" value="DUF761_pln"/>
</dbReference>
<reference evidence="2 3" key="1">
    <citation type="submission" date="2024-11" db="EMBL/GenBank/DDBJ databases">
        <title>A near-complete genome assembly of Cinchona calisaya.</title>
        <authorList>
            <person name="Lian D.C."/>
            <person name="Zhao X.W."/>
            <person name="Wei L."/>
        </authorList>
    </citation>
    <scope>NUCLEOTIDE SEQUENCE [LARGE SCALE GENOMIC DNA]</scope>
    <source>
        <tissue evidence="2">Nenye</tissue>
    </source>
</reference>
<evidence type="ECO:0000256" key="1">
    <source>
        <dbReference type="SAM" id="MobiDB-lite"/>
    </source>
</evidence>
<evidence type="ECO:0008006" key="4">
    <source>
        <dbReference type="Google" id="ProtNLM"/>
    </source>
</evidence>
<accession>A0ABD3AJ89</accession>
<organism evidence="2 3">
    <name type="scientific">Cinchona calisaya</name>
    <dbReference type="NCBI Taxonomy" id="153742"/>
    <lineage>
        <taxon>Eukaryota</taxon>
        <taxon>Viridiplantae</taxon>
        <taxon>Streptophyta</taxon>
        <taxon>Embryophyta</taxon>
        <taxon>Tracheophyta</taxon>
        <taxon>Spermatophyta</taxon>
        <taxon>Magnoliopsida</taxon>
        <taxon>eudicotyledons</taxon>
        <taxon>Gunneridae</taxon>
        <taxon>Pentapetalae</taxon>
        <taxon>asterids</taxon>
        <taxon>lamiids</taxon>
        <taxon>Gentianales</taxon>
        <taxon>Rubiaceae</taxon>
        <taxon>Cinchonoideae</taxon>
        <taxon>Cinchoneae</taxon>
        <taxon>Cinchona</taxon>
    </lineage>
</organism>
<evidence type="ECO:0000313" key="3">
    <source>
        <dbReference type="Proteomes" id="UP001630127"/>
    </source>
</evidence>
<sequence>MSYLNLKKLLPARKAWRAFTIKVQTKLHKLHPSKTIKKPKNKKQKRTSKKISWWPSFSIQPRVQCKRRIKSHTHTHSSTYPSYHFQKRPSAVYIDQLFIEPAVSVAKEHLQQPVNSAICRPSTSTVKKPEPEVVDRRRKMAKEGTSKEEGKLNDSMHSADEMWESLVLASPQMNGINERAEEFIARFRAEMLLQERLAHHL</sequence>
<dbReference type="Proteomes" id="UP001630127">
    <property type="component" value="Unassembled WGS sequence"/>
</dbReference>
<comment type="caution">
    <text evidence="2">The sequence shown here is derived from an EMBL/GenBank/DDBJ whole genome shotgun (WGS) entry which is preliminary data.</text>
</comment>
<keyword evidence="3" id="KW-1185">Reference proteome</keyword>
<protein>
    <recommendedName>
        <fullName evidence="4">DUF761 domain-containing protein</fullName>
    </recommendedName>
</protein>
<dbReference type="AlphaFoldDB" id="A0ABD3AJ89"/>